<dbReference type="PROSITE" id="PS00237">
    <property type="entry name" value="G_PROTEIN_RECEP_F1_1"/>
    <property type="match status" value="1"/>
</dbReference>
<feature type="transmembrane region" description="Helical" evidence="11">
    <location>
        <begin position="46"/>
        <end position="70"/>
    </location>
</feature>
<proteinExistence type="inferred from homology"/>
<keyword evidence="8 10" id="KW-0675">Receptor</keyword>
<organism evidence="13 14">
    <name type="scientific">Saccoglossus kowalevskii</name>
    <name type="common">Acorn worm</name>
    <dbReference type="NCBI Taxonomy" id="10224"/>
    <lineage>
        <taxon>Eukaryota</taxon>
        <taxon>Metazoa</taxon>
        <taxon>Hemichordata</taxon>
        <taxon>Enteropneusta</taxon>
        <taxon>Harrimaniidae</taxon>
        <taxon>Saccoglossus</taxon>
    </lineage>
</organism>
<dbReference type="Pfam" id="PF00001">
    <property type="entry name" value="7tm_1"/>
    <property type="match status" value="1"/>
</dbReference>
<evidence type="ECO:0000256" key="10">
    <source>
        <dbReference type="RuleBase" id="RU000688"/>
    </source>
</evidence>
<evidence type="ECO:0000259" key="12">
    <source>
        <dbReference type="PROSITE" id="PS50262"/>
    </source>
</evidence>
<accession>A0ABM0MWE8</accession>
<comment type="similarity">
    <text evidence="10">Belongs to the G-protein coupled receptor 1 family.</text>
</comment>
<dbReference type="PRINTS" id="PR00237">
    <property type="entry name" value="GPCRRHODOPSN"/>
</dbReference>
<dbReference type="PROSITE" id="PS50262">
    <property type="entry name" value="G_PROTEIN_RECEP_F1_2"/>
    <property type="match status" value="1"/>
</dbReference>
<sequence length="330" mass="37200">MTSPVDSHMLRVFFYNYSTGVRNLSLNDSDIHAPPLVALIPLWQKVSIGVVLTIMIGSTLLGNVLVILAVVLEKKLRTFNNYFFASLGMADLIIATIVMPLAMLVQLNGGVWYYGKRTCDLFIFLDVSCCTASILNLCAISLNRYWSITSPLKYAAKQTCRRAAVMITVVWAASFLIACPPLFGWPQRSPAPHSCEHNQNYIYIFYSSMGSFYIPVMVLTIVYCRIYRVSKRGAKFRRETTVLPYIHGSSSANSMGKTIKLRHINSKLSMTDYETSYKNVLLSKNRKETTDGNQGFKTCKRIVRNKKDPIKNAERKTAKTLGKIKHVSFS</sequence>
<keyword evidence="13" id="KW-1185">Reference proteome</keyword>
<keyword evidence="3 10" id="KW-0812">Transmembrane</keyword>
<evidence type="ECO:0000256" key="9">
    <source>
        <dbReference type="ARBA" id="ARBA00023224"/>
    </source>
</evidence>
<dbReference type="InterPro" id="IPR017452">
    <property type="entry name" value="GPCR_Rhodpsn_7TM"/>
</dbReference>
<evidence type="ECO:0000256" key="4">
    <source>
        <dbReference type="ARBA" id="ARBA00022989"/>
    </source>
</evidence>
<dbReference type="InterPro" id="IPR000276">
    <property type="entry name" value="GPCR_Rhodpsn"/>
</dbReference>
<protein>
    <submittedName>
        <fullName evidence="14">Octopamine receptor-like</fullName>
    </submittedName>
</protein>
<keyword evidence="5 10" id="KW-0297">G-protein coupled receptor</keyword>
<evidence type="ECO:0000256" key="3">
    <source>
        <dbReference type="ARBA" id="ARBA00022692"/>
    </source>
</evidence>
<feature type="transmembrane region" description="Helical" evidence="11">
    <location>
        <begin position="82"/>
        <end position="102"/>
    </location>
</feature>
<keyword evidence="9 10" id="KW-0807">Transducer</keyword>
<evidence type="ECO:0000256" key="2">
    <source>
        <dbReference type="ARBA" id="ARBA00022475"/>
    </source>
</evidence>
<dbReference type="PANTHER" id="PTHR24248">
    <property type="entry name" value="ADRENERGIC RECEPTOR-RELATED G-PROTEIN COUPLED RECEPTOR"/>
    <property type="match status" value="1"/>
</dbReference>
<evidence type="ECO:0000313" key="14">
    <source>
        <dbReference type="RefSeq" id="XP_006824339.1"/>
    </source>
</evidence>
<dbReference type="Proteomes" id="UP000694865">
    <property type="component" value="Unplaced"/>
</dbReference>
<evidence type="ECO:0000256" key="7">
    <source>
        <dbReference type="ARBA" id="ARBA00023157"/>
    </source>
</evidence>
<feature type="transmembrane region" description="Helical" evidence="11">
    <location>
        <begin position="163"/>
        <end position="183"/>
    </location>
</feature>
<keyword evidence="7" id="KW-1015">Disulfide bond</keyword>
<evidence type="ECO:0000256" key="6">
    <source>
        <dbReference type="ARBA" id="ARBA00023136"/>
    </source>
</evidence>
<feature type="transmembrane region" description="Helical" evidence="11">
    <location>
        <begin position="203"/>
        <end position="227"/>
    </location>
</feature>
<evidence type="ECO:0000256" key="1">
    <source>
        <dbReference type="ARBA" id="ARBA00004651"/>
    </source>
</evidence>
<evidence type="ECO:0000256" key="5">
    <source>
        <dbReference type="ARBA" id="ARBA00023040"/>
    </source>
</evidence>
<feature type="domain" description="G-protein coupled receptors family 1 profile" evidence="12">
    <location>
        <begin position="62"/>
        <end position="330"/>
    </location>
</feature>
<evidence type="ECO:0000313" key="13">
    <source>
        <dbReference type="Proteomes" id="UP000694865"/>
    </source>
</evidence>
<keyword evidence="4 11" id="KW-1133">Transmembrane helix</keyword>
<feature type="transmembrane region" description="Helical" evidence="11">
    <location>
        <begin position="122"/>
        <end position="142"/>
    </location>
</feature>
<dbReference type="GeneID" id="100372345"/>
<keyword evidence="6 11" id="KW-0472">Membrane</keyword>
<dbReference type="PANTHER" id="PTHR24248:SF199">
    <property type="entry name" value="IP13425P-RELATED"/>
    <property type="match status" value="1"/>
</dbReference>
<gene>
    <name evidence="14" type="primary">LOC100372345</name>
</gene>
<comment type="subcellular location">
    <subcellularLocation>
        <location evidence="1">Cell membrane</location>
        <topology evidence="1">Multi-pass membrane protein</topology>
    </subcellularLocation>
</comment>
<keyword evidence="2" id="KW-1003">Cell membrane</keyword>
<evidence type="ECO:0000256" key="8">
    <source>
        <dbReference type="ARBA" id="ARBA00023170"/>
    </source>
</evidence>
<reference evidence="14" key="1">
    <citation type="submission" date="2025-08" db="UniProtKB">
        <authorList>
            <consortium name="RefSeq"/>
        </authorList>
    </citation>
    <scope>IDENTIFICATION</scope>
    <source>
        <tissue evidence="14">Testes</tissue>
    </source>
</reference>
<name>A0ABM0MWE8_SACKO</name>
<evidence type="ECO:0000256" key="11">
    <source>
        <dbReference type="SAM" id="Phobius"/>
    </source>
</evidence>
<dbReference type="RefSeq" id="XP_006824339.1">
    <property type="nucleotide sequence ID" value="XM_006824276.1"/>
</dbReference>
<dbReference type="SUPFAM" id="SSF81321">
    <property type="entry name" value="Family A G protein-coupled receptor-like"/>
    <property type="match status" value="1"/>
</dbReference>
<dbReference type="Gene3D" id="1.20.1070.10">
    <property type="entry name" value="Rhodopsin 7-helix transmembrane proteins"/>
    <property type="match status" value="1"/>
</dbReference>